<accession>A0A285CR04</accession>
<protein>
    <submittedName>
        <fullName evidence="2">Uncharacterized protein</fullName>
    </submittedName>
</protein>
<proteinExistence type="predicted"/>
<dbReference type="RefSeq" id="WP_097158186.1">
    <property type="nucleotide sequence ID" value="NZ_JBEPMQ010000002.1"/>
</dbReference>
<evidence type="ECO:0000313" key="3">
    <source>
        <dbReference type="Proteomes" id="UP000219546"/>
    </source>
</evidence>
<name>A0A285CR04_9BACI</name>
<sequence length="63" mass="7130">MPLWLAIIILSGGLISFAVIADIIFKKKNRPFDPEALELKNEAEADIHSQQNLSQTINQFIHK</sequence>
<organism evidence="2 3">
    <name type="scientific">Bacillus oleivorans</name>
    <dbReference type="NCBI Taxonomy" id="1448271"/>
    <lineage>
        <taxon>Bacteria</taxon>
        <taxon>Bacillati</taxon>
        <taxon>Bacillota</taxon>
        <taxon>Bacilli</taxon>
        <taxon>Bacillales</taxon>
        <taxon>Bacillaceae</taxon>
        <taxon>Bacillus</taxon>
    </lineage>
</organism>
<keyword evidence="1" id="KW-1133">Transmembrane helix</keyword>
<dbReference type="EMBL" id="OAOP01000003">
    <property type="protein sequence ID" value="SNX69855.1"/>
    <property type="molecule type" value="Genomic_DNA"/>
</dbReference>
<keyword evidence="1" id="KW-0812">Transmembrane</keyword>
<evidence type="ECO:0000313" key="2">
    <source>
        <dbReference type="EMBL" id="SNX69855.1"/>
    </source>
</evidence>
<dbReference type="AlphaFoldDB" id="A0A285CR04"/>
<keyword evidence="1" id="KW-0472">Membrane</keyword>
<evidence type="ECO:0000256" key="1">
    <source>
        <dbReference type="SAM" id="Phobius"/>
    </source>
</evidence>
<keyword evidence="3" id="KW-1185">Reference proteome</keyword>
<feature type="transmembrane region" description="Helical" evidence="1">
    <location>
        <begin position="6"/>
        <end position="25"/>
    </location>
</feature>
<dbReference type="Proteomes" id="UP000219546">
    <property type="component" value="Unassembled WGS sequence"/>
</dbReference>
<reference evidence="2 3" key="1">
    <citation type="submission" date="2017-08" db="EMBL/GenBank/DDBJ databases">
        <authorList>
            <person name="de Groot N.N."/>
        </authorList>
    </citation>
    <scope>NUCLEOTIDE SEQUENCE [LARGE SCALE GENOMIC DNA]</scope>
    <source>
        <strain evidence="2 3">JC228</strain>
    </source>
</reference>
<gene>
    <name evidence="2" type="ORF">SAMN05877753_103265</name>
</gene>